<protein>
    <submittedName>
        <fullName evidence="7">Site-specific integrase</fullName>
    </submittedName>
</protein>
<dbReference type="PANTHER" id="PTHR30349:SF64">
    <property type="entry name" value="PROPHAGE INTEGRASE INTD-RELATED"/>
    <property type="match status" value="1"/>
</dbReference>
<dbReference type="Gene3D" id="1.10.443.10">
    <property type="entry name" value="Intergrase catalytic core"/>
    <property type="match status" value="1"/>
</dbReference>
<evidence type="ECO:0000256" key="1">
    <source>
        <dbReference type="ARBA" id="ARBA00008857"/>
    </source>
</evidence>
<dbReference type="GO" id="GO:0015074">
    <property type="term" value="P:DNA integration"/>
    <property type="evidence" value="ECO:0007669"/>
    <property type="project" value="InterPro"/>
</dbReference>
<keyword evidence="3" id="KW-0233">DNA recombination</keyword>
<accession>A0A9Q3ZD65</accession>
<dbReference type="PROSITE" id="PS51900">
    <property type="entry name" value="CB"/>
    <property type="match status" value="1"/>
</dbReference>
<organism evidence="7 8">
    <name type="scientific">Streptomyces guryensis</name>
    <dbReference type="NCBI Taxonomy" id="2886947"/>
    <lineage>
        <taxon>Bacteria</taxon>
        <taxon>Bacillati</taxon>
        <taxon>Actinomycetota</taxon>
        <taxon>Actinomycetes</taxon>
        <taxon>Kitasatosporales</taxon>
        <taxon>Streptomycetaceae</taxon>
        <taxon>Streptomyces</taxon>
    </lineage>
</organism>
<dbReference type="Proteomes" id="UP001108029">
    <property type="component" value="Unassembled WGS sequence"/>
</dbReference>
<dbReference type="CDD" id="cd01189">
    <property type="entry name" value="INT_ICEBs1_C_like"/>
    <property type="match status" value="1"/>
</dbReference>
<evidence type="ECO:0000259" key="5">
    <source>
        <dbReference type="PROSITE" id="PS51898"/>
    </source>
</evidence>
<dbReference type="InterPro" id="IPR013762">
    <property type="entry name" value="Integrase-like_cat_sf"/>
</dbReference>
<dbReference type="PROSITE" id="PS51898">
    <property type="entry name" value="TYR_RECOMBINASE"/>
    <property type="match status" value="1"/>
</dbReference>
<dbReference type="SUPFAM" id="SSF56349">
    <property type="entry name" value="DNA breaking-rejoining enzymes"/>
    <property type="match status" value="1"/>
</dbReference>
<dbReference type="InterPro" id="IPR010998">
    <property type="entry name" value="Integrase_recombinase_N"/>
</dbReference>
<dbReference type="Pfam" id="PF22022">
    <property type="entry name" value="Phage_int_M"/>
    <property type="match status" value="1"/>
</dbReference>
<dbReference type="InterPro" id="IPR002104">
    <property type="entry name" value="Integrase_catalytic"/>
</dbReference>
<dbReference type="Pfam" id="PF00589">
    <property type="entry name" value="Phage_integrase"/>
    <property type="match status" value="1"/>
</dbReference>
<dbReference type="GO" id="GO:0006310">
    <property type="term" value="P:DNA recombination"/>
    <property type="evidence" value="ECO:0007669"/>
    <property type="project" value="UniProtKB-KW"/>
</dbReference>
<dbReference type="PANTHER" id="PTHR30349">
    <property type="entry name" value="PHAGE INTEGRASE-RELATED"/>
    <property type="match status" value="1"/>
</dbReference>
<comment type="caution">
    <text evidence="7">The sequence shown here is derived from an EMBL/GenBank/DDBJ whole genome shotgun (WGS) entry which is preliminary data.</text>
</comment>
<feature type="domain" description="Tyr recombinase" evidence="5">
    <location>
        <begin position="174"/>
        <end position="404"/>
    </location>
</feature>
<dbReference type="InterPro" id="IPR050090">
    <property type="entry name" value="Tyrosine_recombinase_XerCD"/>
</dbReference>
<dbReference type="Gene3D" id="1.10.150.130">
    <property type="match status" value="1"/>
</dbReference>
<gene>
    <name evidence="7" type="ORF">LJ657_43870</name>
</gene>
<evidence type="ECO:0000313" key="7">
    <source>
        <dbReference type="EMBL" id="MCD9880377.1"/>
    </source>
</evidence>
<keyword evidence="8" id="KW-1185">Reference proteome</keyword>
<name>A0A9Q3ZD65_9ACTN</name>
<proteinExistence type="inferred from homology"/>
<sequence>MPGHIEDRWISKRTKEKTKLYGKGKRYKVAGIPGVRARSFTKLTDAKQWLAHAQTDVTRQEFVDPREGTILLRSYVEDRWWPHQRYAATTRDAARRRIWGHVLPALGSLPLNAITAPALREWVARMEETLSPGTIRTTWGHLSTILQAAVEDGRLVKHPMKGSRTARPPAKPAQKARAWSREQAMRVRAGLPEQYRLAVDLAVGLGLRQGEVFGLSPEDLDAENGVVHVRRQVCMIDGHLFFALPKGGKTRVVDAAPGVLASIEQHAKRWQPVTVKLPWESPHEPQNERQRIDWAPRAYPLFLATRQRRACNRDTWNRRLWKHALASAGLIGKVDSDSGGSKWEPSREFGFHALRHTYASVQLEAGESIVSLARWLGHADPGFTLRTYTHFMPDAGTRGRGAMDAWFGGEANSLDTP</sequence>
<evidence type="ECO:0000256" key="4">
    <source>
        <dbReference type="PROSITE-ProRule" id="PRU01248"/>
    </source>
</evidence>
<dbReference type="InterPro" id="IPR044068">
    <property type="entry name" value="CB"/>
</dbReference>
<dbReference type="GO" id="GO:0003677">
    <property type="term" value="F:DNA binding"/>
    <property type="evidence" value="ECO:0007669"/>
    <property type="project" value="UniProtKB-UniRule"/>
</dbReference>
<dbReference type="AlphaFoldDB" id="A0A9Q3ZD65"/>
<evidence type="ECO:0000256" key="2">
    <source>
        <dbReference type="ARBA" id="ARBA00023125"/>
    </source>
</evidence>
<evidence type="ECO:0000256" key="3">
    <source>
        <dbReference type="ARBA" id="ARBA00023172"/>
    </source>
</evidence>
<dbReference type="InterPro" id="IPR053876">
    <property type="entry name" value="Phage_int_M"/>
</dbReference>
<dbReference type="EMBL" id="JAJSBI010000039">
    <property type="protein sequence ID" value="MCD9880377.1"/>
    <property type="molecule type" value="Genomic_DNA"/>
</dbReference>
<reference evidence="7" key="1">
    <citation type="submission" date="2021-12" db="EMBL/GenBank/DDBJ databases">
        <authorList>
            <person name="Lee J.-H."/>
            <person name="Kim S.-B."/>
        </authorList>
    </citation>
    <scope>NUCLEOTIDE SEQUENCE</scope>
    <source>
        <strain evidence="7">NR30</strain>
    </source>
</reference>
<keyword evidence="2 4" id="KW-0238">DNA-binding</keyword>
<feature type="domain" description="Core-binding (CB)" evidence="6">
    <location>
        <begin position="67"/>
        <end position="150"/>
    </location>
</feature>
<dbReference type="InterPro" id="IPR011010">
    <property type="entry name" value="DNA_brk_join_enz"/>
</dbReference>
<evidence type="ECO:0000259" key="6">
    <source>
        <dbReference type="PROSITE" id="PS51900"/>
    </source>
</evidence>
<evidence type="ECO:0000313" key="8">
    <source>
        <dbReference type="Proteomes" id="UP001108029"/>
    </source>
</evidence>
<dbReference type="RefSeq" id="WP_232655312.1">
    <property type="nucleotide sequence ID" value="NZ_JAJSBI010000039.1"/>
</dbReference>
<comment type="similarity">
    <text evidence="1">Belongs to the 'phage' integrase family.</text>
</comment>